<dbReference type="GO" id="GO:0005730">
    <property type="term" value="C:nucleolus"/>
    <property type="evidence" value="ECO:0007669"/>
    <property type="project" value="UniProtKB-SubCell"/>
</dbReference>
<protein>
    <recommendedName>
        <fullName evidence="9">rRNA biogenesis protein RRP36</fullName>
    </recommendedName>
</protein>
<comment type="similarity">
    <text evidence="2 9">Belongs to the RRP36 family.</text>
</comment>
<keyword evidence="7 9" id="KW-0687">Ribonucleoprotein</keyword>
<reference evidence="11 12" key="2">
    <citation type="submission" date="2016-05" db="EMBL/GenBank/DDBJ databases">
        <title>Lineage-specific infection strategies underlie the spectrum of fungal disease in amphibians.</title>
        <authorList>
            <person name="Cuomo C.A."/>
            <person name="Farrer R.A."/>
            <person name="James T."/>
            <person name="Longcore J."/>
            <person name="Birren B."/>
        </authorList>
    </citation>
    <scope>NUCLEOTIDE SEQUENCE [LARGE SCALE GENOMIC DNA]</scope>
    <source>
        <strain evidence="11 12">JEL423</strain>
    </source>
</reference>
<evidence type="ECO:0000256" key="9">
    <source>
        <dbReference type="RuleBase" id="RU368027"/>
    </source>
</evidence>
<evidence type="ECO:0000256" key="5">
    <source>
        <dbReference type="ARBA" id="ARBA00023054"/>
    </source>
</evidence>
<gene>
    <name evidence="11" type="ORF">BDEG_21223</name>
</gene>
<dbReference type="GO" id="GO:0000462">
    <property type="term" value="P:maturation of SSU-rRNA from tricistronic rRNA transcript (SSU-rRNA, 5.8S rRNA, LSU-rRNA)"/>
    <property type="evidence" value="ECO:0007669"/>
    <property type="project" value="TreeGrafter"/>
</dbReference>
<proteinExistence type="inferred from homology"/>
<sequence>MLAGLSFGELLSVRKSVGQKTFNKIWSKSSGESAIGSIKHQRVSSKADSLEPSQSTTVKTKRQRKDSDESDDMNDSESDVEHDDETFGSNDHSDNDSNGSESSDDTSESEYSSDNETWKSKDDAGRQQDTQESMSEKPRFKKQKRENKNMPAEITSKRPVTRKRRVVEVSKKAVRDPRFEAYTGELNEGLFKRSYGFIDDYERSEIAMLKDEIKNEPNSERRAQLQKTMTSKVSRLSTNEIKEKTQKLKREWRKTESAKVQQGKTPFFLKNCEFKVGYC</sequence>
<dbReference type="InterPro" id="IPR009292">
    <property type="entry name" value="RRP36"/>
</dbReference>
<feature type="region of interest" description="Disordered" evidence="10">
    <location>
        <begin position="27"/>
        <end position="164"/>
    </location>
</feature>
<feature type="compositionally biased region" description="Acidic residues" evidence="10">
    <location>
        <begin position="102"/>
        <end position="113"/>
    </location>
</feature>
<feature type="compositionally biased region" description="Acidic residues" evidence="10">
    <location>
        <begin position="68"/>
        <end position="86"/>
    </location>
</feature>
<feature type="compositionally biased region" description="Basic and acidic residues" evidence="10">
    <location>
        <begin position="116"/>
        <end position="126"/>
    </location>
</feature>
<comment type="subunit">
    <text evidence="9">Associates with 90S and pre-40S pre-ribosomal particles.</text>
</comment>
<evidence type="ECO:0000256" key="2">
    <source>
        <dbReference type="ARBA" id="ARBA00009418"/>
    </source>
</evidence>
<dbReference type="EMBL" id="DS022300">
    <property type="protein sequence ID" value="OAJ37160.1"/>
    <property type="molecule type" value="Genomic_DNA"/>
</dbReference>
<organism evidence="11 12">
    <name type="scientific">Batrachochytrium dendrobatidis (strain JEL423)</name>
    <dbReference type="NCBI Taxonomy" id="403673"/>
    <lineage>
        <taxon>Eukaryota</taxon>
        <taxon>Fungi</taxon>
        <taxon>Fungi incertae sedis</taxon>
        <taxon>Chytridiomycota</taxon>
        <taxon>Chytridiomycota incertae sedis</taxon>
        <taxon>Chytridiomycetes</taxon>
        <taxon>Rhizophydiales</taxon>
        <taxon>Rhizophydiales incertae sedis</taxon>
        <taxon>Batrachochytrium</taxon>
    </lineage>
</organism>
<dbReference type="GO" id="GO:0030686">
    <property type="term" value="C:90S preribosome"/>
    <property type="evidence" value="ECO:0007669"/>
    <property type="project" value="TreeGrafter"/>
</dbReference>
<comment type="subcellular location">
    <subcellularLocation>
        <location evidence="1 9">Nucleus</location>
        <location evidence="1 9">Nucleolus</location>
    </subcellularLocation>
</comment>
<dbReference type="AlphaFoldDB" id="A0A177WC34"/>
<accession>A0A177WC34</accession>
<evidence type="ECO:0000256" key="7">
    <source>
        <dbReference type="ARBA" id="ARBA00023274"/>
    </source>
</evidence>
<dbReference type="VEuPathDB" id="FungiDB:BDEG_21223"/>
<dbReference type="OrthoDB" id="448446at2759"/>
<evidence type="ECO:0000256" key="10">
    <source>
        <dbReference type="SAM" id="MobiDB-lite"/>
    </source>
</evidence>
<dbReference type="PANTHER" id="PTHR21738:SF0">
    <property type="entry name" value="RIBOSOMAL RNA PROCESSING PROTEIN 36 HOMOLOG"/>
    <property type="match status" value="1"/>
</dbReference>
<dbReference type="STRING" id="403673.A0A177WC34"/>
<dbReference type="PANTHER" id="PTHR21738">
    <property type="entry name" value="RIBOSOMAL RNA PROCESSING PROTEIN 36 HOMOLOG"/>
    <property type="match status" value="1"/>
</dbReference>
<keyword evidence="4 9" id="KW-0698">rRNA processing</keyword>
<keyword evidence="6 9" id="KW-0539">Nucleus</keyword>
<dbReference type="eggNOG" id="KOG3190">
    <property type="taxonomic scope" value="Eukaryota"/>
</dbReference>
<dbReference type="Pfam" id="PF06102">
    <property type="entry name" value="RRP36"/>
    <property type="match status" value="1"/>
</dbReference>
<evidence type="ECO:0000256" key="4">
    <source>
        <dbReference type="ARBA" id="ARBA00022552"/>
    </source>
</evidence>
<keyword evidence="3 9" id="KW-0690">Ribosome biogenesis</keyword>
<evidence type="ECO:0000256" key="1">
    <source>
        <dbReference type="ARBA" id="ARBA00004604"/>
    </source>
</evidence>
<dbReference type="Proteomes" id="UP000077115">
    <property type="component" value="Unassembled WGS sequence"/>
</dbReference>
<keyword evidence="5" id="KW-0175">Coiled coil</keyword>
<evidence type="ECO:0000256" key="3">
    <source>
        <dbReference type="ARBA" id="ARBA00022517"/>
    </source>
</evidence>
<evidence type="ECO:0000313" key="12">
    <source>
        <dbReference type="Proteomes" id="UP000077115"/>
    </source>
</evidence>
<comment type="function">
    <text evidence="8 9">Component of the 90S pre-ribosome involved in the maturation of rRNAs. Required for early cleavages of the pre-RNAs in the 40S ribosomal subunit maturation pathway.</text>
</comment>
<evidence type="ECO:0000313" key="11">
    <source>
        <dbReference type="EMBL" id="OAJ37160.1"/>
    </source>
</evidence>
<evidence type="ECO:0000256" key="8">
    <source>
        <dbReference type="ARBA" id="ARBA00025053"/>
    </source>
</evidence>
<feature type="compositionally biased region" description="Polar residues" evidence="10">
    <location>
        <begin position="44"/>
        <end position="58"/>
    </location>
</feature>
<reference evidence="11 12" key="1">
    <citation type="submission" date="2006-10" db="EMBL/GenBank/DDBJ databases">
        <title>The Genome Sequence of Batrachochytrium dendrobatidis JEL423.</title>
        <authorList>
            <consortium name="The Broad Institute Genome Sequencing Platform"/>
            <person name="Birren B."/>
            <person name="Lander E."/>
            <person name="Galagan J."/>
            <person name="Cuomo C."/>
            <person name="Devon K."/>
            <person name="Jaffe D."/>
            <person name="Butler J."/>
            <person name="Alvarez P."/>
            <person name="Gnerre S."/>
            <person name="Grabherr M."/>
            <person name="Kleber M."/>
            <person name="Mauceli E."/>
            <person name="Brockman W."/>
            <person name="Young S."/>
            <person name="LaButti K."/>
            <person name="Sykes S."/>
            <person name="DeCaprio D."/>
            <person name="Crawford M."/>
            <person name="Koehrsen M."/>
            <person name="Engels R."/>
            <person name="Montgomery P."/>
            <person name="Pearson M."/>
            <person name="Howarth C."/>
            <person name="Larson L."/>
            <person name="White J."/>
            <person name="O'Leary S."/>
            <person name="Kodira C."/>
            <person name="Zeng Q."/>
            <person name="Yandava C."/>
            <person name="Alvarado L."/>
            <person name="Longcore J."/>
            <person name="James T."/>
        </authorList>
    </citation>
    <scope>NUCLEOTIDE SEQUENCE [LARGE SCALE GENOMIC DNA]</scope>
    <source>
        <strain evidence="11 12">JEL423</strain>
    </source>
</reference>
<evidence type="ECO:0000256" key="6">
    <source>
        <dbReference type="ARBA" id="ARBA00023242"/>
    </source>
</evidence>
<name>A0A177WC34_BATDL</name>